<feature type="transmembrane region" description="Helical" evidence="1">
    <location>
        <begin position="50"/>
        <end position="68"/>
    </location>
</feature>
<name>C9ZZG7_TRYB9</name>
<dbReference type="KEGG" id="tbg:TbgDal_IX8920"/>
<dbReference type="Proteomes" id="UP000002316">
    <property type="component" value="Chromosome 9"/>
</dbReference>
<keyword evidence="1" id="KW-0472">Membrane</keyword>
<dbReference type="AlphaFoldDB" id="C9ZZG7"/>
<evidence type="ECO:0000313" key="3">
    <source>
        <dbReference type="Proteomes" id="UP000002316"/>
    </source>
</evidence>
<feature type="transmembrane region" description="Helical" evidence="1">
    <location>
        <begin position="80"/>
        <end position="99"/>
    </location>
</feature>
<sequence length="126" mass="14736">MMVRAQGWHGWVKILNSLPVCFSLPLTLYLFPSAIAYTRKGFWSCDHFRLFPISYCFLLPLFPSLALIPHVVQGFYHERVQYYFFFSFSLCSLPIPLLLSVRGEEEGGLLINKWSTERRRKGRGEK</sequence>
<feature type="transmembrane region" description="Helical" evidence="1">
    <location>
        <begin position="17"/>
        <end position="38"/>
    </location>
</feature>
<keyword evidence="1" id="KW-0812">Transmembrane</keyword>
<dbReference type="EMBL" id="FN554972">
    <property type="protein sequence ID" value="CBH14816.1"/>
    <property type="molecule type" value="Genomic_DNA"/>
</dbReference>
<evidence type="ECO:0000256" key="1">
    <source>
        <dbReference type="SAM" id="Phobius"/>
    </source>
</evidence>
<organism evidence="2 3">
    <name type="scientific">Trypanosoma brucei gambiense (strain MHOM/CI/86/DAL972)</name>
    <dbReference type="NCBI Taxonomy" id="679716"/>
    <lineage>
        <taxon>Eukaryota</taxon>
        <taxon>Discoba</taxon>
        <taxon>Euglenozoa</taxon>
        <taxon>Kinetoplastea</taxon>
        <taxon>Metakinetoplastina</taxon>
        <taxon>Trypanosomatida</taxon>
        <taxon>Trypanosomatidae</taxon>
        <taxon>Trypanosoma</taxon>
    </lineage>
</organism>
<protein>
    <submittedName>
        <fullName evidence="2">Uncharacterized protein</fullName>
    </submittedName>
</protein>
<proteinExistence type="predicted"/>
<keyword evidence="1" id="KW-1133">Transmembrane helix</keyword>
<gene>
    <name evidence="2" type="ORF">TbgDal_IX8920</name>
</gene>
<dbReference type="RefSeq" id="XP_011777082.1">
    <property type="nucleotide sequence ID" value="XM_011778780.1"/>
</dbReference>
<evidence type="ECO:0000313" key="2">
    <source>
        <dbReference type="EMBL" id="CBH14816.1"/>
    </source>
</evidence>
<dbReference type="GeneID" id="23860955"/>
<reference evidence="3" key="1">
    <citation type="journal article" date="2010" name="PLoS Negl. Trop. Dis.">
        <title>The genome sequence of Trypanosoma brucei gambiense, causative agent of chronic human african trypanosomiasis.</title>
        <authorList>
            <person name="Jackson A.P."/>
            <person name="Sanders M."/>
            <person name="Berry A."/>
            <person name="McQuillan J."/>
            <person name="Aslett M.A."/>
            <person name="Quail M.A."/>
            <person name="Chukualim B."/>
            <person name="Capewell P."/>
            <person name="MacLeod A."/>
            <person name="Melville S.E."/>
            <person name="Gibson W."/>
            <person name="Barry J.D."/>
            <person name="Berriman M."/>
            <person name="Hertz-Fowler C."/>
        </authorList>
    </citation>
    <scope>NUCLEOTIDE SEQUENCE [LARGE SCALE GENOMIC DNA]</scope>
    <source>
        <strain evidence="3">MHOM/CI/86/DAL972</strain>
    </source>
</reference>
<accession>C9ZZG7</accession>